<evidence type="ECO:0000256" key="4">
    <source>
        <dbReference type="ARBA" id="ARBA00022692"/>
    </source>
</evidence>
<feature type="transmembrane region" description="Helical" evidence="7">
    <location>
        <begin position="50"/>
        <end position="69"/>
    </location>
</feature>
<evidence type="ECO:0000256" key="5">
    <source>
        <dbReference type="ARBA" id="ARBA00022989"/>
    </source>
</evidence>
<keyword evidence="4 7" id="KW-0812">Transmembrane</keyword>
<dbReference type="InterPro" id="IPR052049">
    <property type="entry name" value="Electron_transfer_protein"/>
</dbReference>
<comment type="similarity">
    <text evidence="2">Belongs to the NrfD family.</text>
</comment>
<comment type="caution">
    <text evidence="8">The sequence shown here is derived from an EMBL/GenBank/DDBJ whole genome shotgun (WGS) entry which is preliminary data.</text>
</comment>
<evidence type="ECO:0000313" key="8">
    <source>
        <dbReference type="EMBL" id="HIR01743.1"/>
    </source>
</evidence>
<evidence type="ECO:0000256" key="1">
    <source>
        <dbReference type="ARBA" id="ARBA00004651"/>
    </source>
</evidence>
<accession>A0A9D1D3C5</accession>
<dbReference type="PANTHER" id="PTHR34856">
    <property type="entry name" value="PROTEIN NRFD"/>
    <property type="match status" value="1"/>
</dbReference>
<dbReference type="AlphaFoldDB" id="A0A9D1D3C5"/>
<comment type="subcellular location">
    <subcellularLocation>
        <location evidence="1">Cell membrane</location>
        <topology evidence="1">Multi-pass membrane protein</topology>
    </subcellularLocation>
</comment>
<keyword evidence="5 7" id="KW-1133">Transmembrane helix</keyword>
<feature type="transmembrane region" description="Helical" evidence="7">
    <location>
        <begin position="153"/>
        <end position="174"/>
    </location>
</feature>
<reference evidence="8" key="2">
    <citation type="journal article" date="2021" name="PeerJ">
        <title>Extensive microbial diversity within the chicken gut microbiome revealed by metagenomics and culture.</title>
        <authorList>
            <person name="Gilroy R."/>
            <person name="Ravi A."/>
            <person name="Getino M."/>
            <person name="Pursley I."/>
            <person name="Horton D.L."/>
            <person name="Alikhan N.F."/>
            <person name="Baker D."/>
            <person name="Gharbi K."/>
            <person name="Hall N."/>
            <person name="Watson M."/>
            <person name="Adriaenssens E.M."/>
            <person name="Foster-Nyarko E."/>
            <person name="Jarju S."/>
            <person name="Secka A."/>
            <person name="Antonio M."/>
            <person name="Oren A."/>
            <person name="Chaudhuri R.R."/>
            <person name="La Ragione R."/>
            <person name="Hildebrand F."/>
            <person name="Pallen M.J."/>
        </authorList>
    </citation>
    <scope>NUCLEOTIDE SEQUENCE</scope>
    <source>
        <strain evidence="8">ChiGjej1B1-2707</strain>
    </source>
</reference>
<gene>
    <name evidence="8" type="primary">nrfD</name>
    <name evidence="8" type="ORF">IAA69_05710</name>
</gene>
<evidence type="ECO:0000256" key="6">
    <source>
        <dbReference type="ARBA" id="ARBA00023136"/>
    </source>
</evidence>
<dbReference type="Pfam" id="PF03916">
    <property type="entry name" value="NrfD"/>
    <property type="match status" value="1"/>
</dbReference>
<feature type="transmembrane region" description="Helical" evidence="7">
    <location>
        <begin position="194"/>
        <end position="213"/>
    </location>
</feature>
<feature type="transmembrane region" description="Helical" evidence="7">
    <location>
        <begin position="225"/>
        <end position="248"/>
    </location>
</feature>
<dbReference type="PANTHER" id="PTHR34856:SF2">
    <property type="entry name" value="PROTEIN NRFD"/>
    <property type="match status" value="1"/>
</dbReference>
<evidence type="ECO:0000256" key="2">
    <source>
        <dbReference type="ARBA" id="ARBA00008929"/>
    </source>
</evidence>
<sequence length="287" mass="30970">MYGPLIIAYLFFGGAAAGALFVVCAWSIFFRRTPQPERLADAFATLRRRILGTGVVLLAFAMMCLLWDLGNPERALLVFLHPHPTAITFGAYSLAACAFLAATLFAERFFGKPALRGRARLALELLCCAASLAVMSYTGVFLLQGAIPLWQHWSIVGLFTFSSLSAGVSIVMLIDWFTQGNRLLLRSVKPLQRLHLLCLACETAFLALFVWAACANPNAQNAIALLAAPDMLATAIIGACGMGIALPASMEGYALARTECRTIPVADMLCLTGCLTLRYCVITCGVY</sequence>
<evidence type="ECO:0000313" key="9">
    <source>
        <dbReference type="Proteomes" id="UP000824261"/>
    </source>
</evidence>
<name>A0A9D1D3C5_9ACTN</name>
<keyword evidence="6 7" id="KW-0472">Membrane</keyword>
<evidence type="ECO:0000256" key="7">
    <source>
        <dbReference type="SAM" id="Phobius"/>
    </source>
</evidence>
<organism evidence="8 9">
    <name type="scientific">Candidatus Aveggerthella stercoripullorum</name>
    <dbReference type="NCBI Taxonomy" id="2840688"/>
    <lineage>
        <taxon>Bacteria</taxon>
        <taxon>Bacillati</taxon>
        <taxon>Actinomycetota</taxon>
        <taxon>Coriobacteriia</taxon>
        <taxon>Eggerthellales</taxon>
        <taxon>Eggerthellaceae</taxon>
        <taxon>Eggerthellaceae incertae sedis</taxon>
        <taxon>Candidatus Aveggerthella</taxon>
    </lineage>
</organism>
<protein>
    <submittedName>
        <fullName evidence="8">Polysulfide reductase NrfD</fullName>
    </submittedName>
</protein>
<feature type="transmembrane region" description="Helical" evidence="7">
    <location>
        <begin position="6"/>
        <end position="29"/>
    </location>
</feature>
<dbReference type="InterPro" id="IPR005614">
    <property type="entry name" value="NrfD-like"/>
</dbReference>
<evidence type="ECO:0000256" key="3">
    <source>
        <dbReference type="ARBA" id="ARBA00022475"/>
    </source>
</evidence>
<reference evidence="8" key="1">
    <citation type="submission" date="2020-10" db="EMBL/GenBank/DDBJ databases">
        <authorList>
            <person name="Gilroy R."/>
        </authorList>
    </citation>
    <scope>NUCLEOTIDE SEQUENCE</scope>
    <source>
        <strain evidence="8">ChiGjej1B1-2707</strain>
    </source>
</reference>
<dbReference type="Proteomes" id="UP000824261">
    <property type="component" value="Unassembled WGS sequence"/>
</dbReference>
<feature type="transmembrane region" description="Helical" evidence="7">
    <location>
        <begin position="122"/>
        <end position="147"/>
    </location>
</feature>
<keyword evidence="3" id="KW-1003">Cell membrane</keyword>
<dbReference type="GO" id="GO:0005886">
    <property type="term" value="C:plasma membrane"/>
    <property type="evidence" value="ECO:0007669"/>
    <property type="project" value="UniProtKB-SubCell"/>
</dbReference>
<dbReference type="Gene3D" id="1.20.1630.10">
    <property type="entry name" value="Formate dehydrogenase/DMSO reductase domain"/>
    <property type="match status" value="1"/>
</dbReference>
<dbReference type="EMBL" id="DVGB01000070">
    <property type="protein sequence ID" value="HIR01743.1"/>
    <property type="molecule type" value="Genomic_DNA"/>
</dbReference>
<proteinExistence type="inferred from homology"/>
<feature type="transmembrane region" description="Helical" evidence="7">
    <location>
        <begin position="89"/>
        <end position="110"/>
    </location>
</feature>